<dbReference type="EMBL" id="VRVR01000040">
    <property type="protein sequence ID" value="KAF0852390.1"/>
    <property type="molecule type" value="Genomic_DNA"/>
</dbReference>
<evidence type="ECO:0000313" key="8">
    <source>
        <dbReference type="EMBL" id="KAF0852390.1"/>
    </source>
</evidence>
<keyword evidence="6 8" id="KW-0503">Monooxygenase</keyword>
<organism evidence="8 9">
    <name type="scientific">Andalucia godoyi</name>
    <name type="common">Flagellate</name>
    <dbReference type="NCBI Taxonomy" id="505711"/>
    <lineage>
        <taxon>Eukaryota</taxon>
        <taxon>Discoba</taxon>
        <taxon>Jakobida</taxon>
        <taxon>Andalucina</taxon>
        <taxon>Andaluciidae</taxon>
        <taxon>Andalucia</taxon>
    </lineage>
</organism>
<evidence type="ECO:0000313" key="9">
    <source>
        <dbReference type="Proteomes" id="UP000799049"/>
    </source>
</evidence>
<dbReference type="NCBIfam" id="TIGR01988">
    <property type="entry name" value="Ubi-OHases"/>
    <property type="match status" value="1"/>
</dbReference>
<name>A0A8K0F2K9_ANDGO</name>
<dbReference type="PANTHER" id="PTHR43876:SF7">
    <property type="entry name" value="UBIQUINONE BIOSYNTHESIS MONOOXYGENASE COQ6, MITOCHONDRIAL"/>
    <property type="match status" value="1"/>
</dbReference>
<dbReference type="InterPro" id="IPR051205">
    <property type="entry name" value="UbiH/COQ6_monooxygenase"/>
</dbReference>
<dbReference type="GO" id="GO:0071949">
    <property type="term" value="F:FAD binding"/>
    <property type="evidence" value="ECO:0007669"/>
    <property type="project" value="InterPro"/>
</dbReference>
<dbReference type="InterPro" id="IPR010971">
    <property type="entry name" value="UbiH/COQ6"/>
</dbReference>
<feature type="domain" description="FAD-binding" evidence="7">
    <location>
        <begin position="165"/>
        <end position="337"/>
    </location>
</feature>
<dbReference type="Pfam" id="PF01494">
    <property type="entry name" value="FAD_binding_3"/>
    <property type="match status" value="1"/>
</dbReference>
<evidence type="ECO:0000256" key="3">
    <source>
        <dbReference type="ARBA" id="ARBA00022630"/>
    </source>
</evidence>
<dbReference type="PROSITE" id="PS51257">
    <property type="entry name" value="PROKAR_LIPOPROTEIN"/>
    <property type="match status" value="1"/>
</dbReference>
<dbReference type="AlphaFoldDB" id="A0A8K0F2K9"/>
<sequence length="419" mass="44967">MANRLGDVCIFGAGVVGSTLACLLGLSPRTRHLKITLVDPAIPAILAGHSSVPKLGSVRVSSINPSSRAVFESVRVWPASDSDQPRSLLRPCNFTKMRVFDSSYRGALAFDAEEGKSLGSIVHNHALNAALLSAVQLHCTNVTLMPHTDGLLDSVSHFRNACADAGLVVGTDGSESKVRSLAGIGRVLKDYGHQAVVFNVRLNEQSDVAAQVFRKTGPVALLPLPDKLSNVVWSLPAREAHDLLRVLGSTSSADVFQVQDTLNEMFASRLGIFVEEILVEEKGSFPLRSSHVKSYYAGNVVLAGDAAHTVHPLAGQGLNMGISDAVVLAKSIVDTVSAGLELGDNMVELDTYQRNRFISNGKMMVAMEGIKSLFEVDNDVFREIRAAGMNFFRNSSFLSRQAVSFASGEDLPLSDMHIP</sequence>
<keyword evidence="3" id="KW-0285">Flavoprotein</keyword>
<keyword evidence="8" id="KW-0830">Ubiquinone</keyword>
<comment type="similarity">
    <text evidence="2">Belongs to the UbiH/COQ6 family.</text>
</comment>
<dbReference type="InterPro" id="IPR002938">
    <property type="entry name" value="FAD-bd"/>
</dbReference>
<dbReference type="PROSITE" id="PS01304">
    <property type="entry name" value="UBIH"/>
    <property type="match status" value="1"/>
</dbReference>
<evidence type="ECO:0000256" key="2">
    <source>
        <dbReference type="ARBA" id="ARBA00005349"/>
    </source>
</evidence>
<reference evidence="8" key="1">
    <citation type="submission" date="2019-09" db="EMBL/GenBank/DDBJ databases">
        <title>The Mitochondrial Proteome of the Jakobid, Andalucia godoyi, a Protist With the Most Gene-Rich and Bacteria-Like Mitochondrial Genome.</title>
        <authorList>
            <person name="Gray M.W."/>
            <person name="Burger G."/>
            <person name="Derelle R."/>
            <person name="Klimes V."/>
            <person name="Leger M."/>
            <person name="Sarrasin M."/>
            <person name="Vlcek C."/>
            <person name="Roger A.J."/>
            <person name="Elias M."/>
            <person name="Lang B.F."/>
        </authorList>
    </citation>
    <scope>NUCLEOTIDE SEQUENCE</scope>
    <source>
        <strain evidence="8">And28</strain>
    </source>
</reference>
<evidence type="ECO:0000256" key="6">
    <source>
        <dbReference type="ARBA" id="ARBA00023033"/>
    </source>
</evidence>
<dbReference type="GO" id="GO:0016705">
    <property type="term" value="F:oxidoreductase activity, acting on paired donors, with incorporation or reduction of molecular oxygen"/>
    <property type="evidence" value="ECO:0007669"/>
    <property type="project" value="InterPro"/>
</dbReference>
<comment type="cofactor">
    <cofactor evidence="1">
        <name>FAD</name>
        <dbReference type="ChEBI" id="CHEBI:57692"/>
    </cofactor>
</comment>
<evidence type="ECO:0000256" key="1">
    <source>
        <dbReference type="ARBA" id="ARBA00001974"/>
    </source>
</evidence>
<dbReference type="InterPro" id="IPR036188">
    <property type="entry name" value="FAD/NAD-bd_sf"/>
</dbReference>
<dbReference type="Proteomes" id="UP000799049">
    <property type="component" value="Unassembled WGS sequence"/>
</dbReference>
<dbReference type="OrthoDB" id="683240at2759"/>
<gene>
    <name evidence="8" type="ORF">ANDGO_04967</name>
</gene>
<dbReference type="PRINTS" id="PR00420">
    <property type="entry name" value="RNGMNOXGNASE"/>
</dbReference>
<keyword evidence="5" id="KW-0560">Oxidoreductase</keyword>
<evidence type="ECO:0000256" key="5">
    <source>
        <dbReference type="ARBA" id="ARBA00023002"/>
    </source>
</evidence>
<dbReference type="Gene3D" id="3.50.50.60">
    <property type="entry name" value="FAD/NAD(P)-binding domain"/>
    <property type="match status" value="2"/>
</dbReference>
<evidence type="ECO:0000259" key="7">
    <source>
        <dbReference type="Pfam" id="PF01494"/>
    </source>
</evidence>
<dbReference type="PANTHER" id="PTHR43876">
    <property type="entry name" value="UBIQUINONE BIOSYNTHESIS MONOOXYGENASE COQ6, MITOCHONDRIAL"/>
    <property type="match status" value="1"/>
</dbReference>
<dbReference type="GO" id="GO:0006744">
    <property type="term" value="P:ubiquinone biosynthetic process"/>
    <property type="evidence" value="ECO:0007669"/>
    <property type="project" value="InterPro"/>
</dbReference>
<protein>
    <submittedName>
        <fullName evidence="8">Mitochondrial ubiquinone biosynthesis Coq6 (Flavin-dependent monooxygenase)</fullName>
    </submittedName>
</protein>
<dbReference type="InterPro" id="IPR018168">
    <property type="entry name" value="Ubi_Hdrlase_CS"/>
</dbReference>
<dbReference type="SUPFAM" id="SSF51905">
    <property type="entry name" value="FAD/NAD(P)-binding domain"/>
    <property type="match status" value="1"/>
</dbReference>
<keyword evidence="4" id="KW-0274">FAD</keyword>
<comment type="caution">
    <text evidence="8">The sequence shown here is derived from an EMBL/GenBank/DDBJ whole genome shotgun (WGS) entry which is preliminary data.</text>
</comment>
<evidence type="ECO:0000256" key="4">
    <source>
        <dbReference type="ARBA" id="ARBA00022827"/>
    </source>
</evidence>
<dbReference type="GO" id="GO:0004497">
    <property type="term" value="F:monooxygenase activity"/>
    <property type="evidence" value="ECO:0007669"/>
    <property type="project" value="UniProtKB-KW"/>
</dbReference>
<accession>A0A8K0F2K9</accession>
<proteinExistence type="inferred from homology"/>
<dbReference type="GO" id="GO:0005739">
    <property type="term" value="C:mitochondrion"/>
    <property type="evidence" value="ECO:0007669"/>
    <property type="project" value="TreeGrafter"/>
</dbReference>
<keyword evidence="9" id="KW-1185">Reference proteome</keyword>